<dbReference type="Gene3D" id="2.130.10.10">
    <property type="entry name" value="YVTN repeat-like/Quinoprotein amine dehydrogenase"/>
    <property type="match status" value="2"/>
</dbReference>
<accession>A0A448IYA0</accession>
<dbReference type="InterPro" id="IPR015943">
    <property type="entry name" value="WD40/YVTN_repeat-like_dom_sf"/>
</dbReference>
<dbReference type="AlphaFoldDB" id="A0A448IYA0"/>
<dbReference type="PANTHER" id="PTHR47197">
    <property type="entry name" value="PROTEIN NIRF"/>
    <property type="match status" value="1"/>
</dbReference>
<proteinExistence type="predicted"/>
<dbReference type="Proteomes" id="UP000279306">
    <property type="component" value="Chromosome"/>
</dbReference>
<dbReference type="PANTHER" id="PTHR47197:SF3">
    <property type="entry name" value="DIHYDRO-HEME D1 DEHYDROGENASE"/>
    <property type="match status" value="1"/>
</dbReference>
<evidence type="ECO:0000313" key="2">
    <source>
        <dbReference type="Proteomes" id="UP000279306"/>
    </source>
</evidence>
<organism evidence="1 2">
    <name type="scientific">Mycolicibacterium aurum</name>
    <name type="common">Mycobacterium aurum</name>
    <dbReference type="NCBI Taxonomy" id="1791"/>
    <lineage>
        <taxon>Bacteria</taxon>
        <taxon>Bacillati</taxon>
        <taxon>Actinomycetota</taxon>
        <taxon>Actinomycetes</taxon>
        <taxon>Mycobacteriales</taxon>
        <taxon>Mycobacteriaceae</taxon>
        <taxon>Mycolicibacterium</taxon>
    </lineage>
</organism>
<protein>
    <submittedName>
        <fullName evidence="1">Cytochrome D1 heme domain protein</fullName>
    </submittedName>
</protein>
<dbReference type="InterPro" id="IPR051200">
    <property type="entry name" value="Host-pathogen_enzymatic-act"/>
</dbReference>
<dbReference type="InterPro" id="IPR011048">
    <property type="entry name" value="Haem_d1_sf"/>
</dbReference>
<reference evidence="1 2" key="1">
    <citation type="submission" date="2018-12" db="EMBL/GenBank/DDBJ databases">
        <authorList>
            <consortium name="Pathogen Informatics"/>
        </authorList>
    </citation>
    <scope>NUCLEOTIDE SEQUENCE [LARGE SCALE GENOMIC DNA]</scope>
    <source>
        <strain evidence="1 2">NCTC10437</strain>
    </source>
</reference>
<gene>
    <name evidence="1" type="ORF">NCTC10437_04427</name>
</gene>
<dbReference type="STRING" id="1791.GCA_001049355_03086"/>
<sequence>MANFLMPKGHVMTDDKSASHGADESAVNVLPSDAIFEQRFSGSHGPVGDLAAADSRVVLANAAHDSVTVVDAGTLAPVDTVALGGEPTAVVVSDGRAYVSVAGDSHDAVCVVDLDTCTVLKTYPLASGVTALTVSADGKRVYAGRTTQDRVDVAVIDITAERVGTIEIGRGPAANIDALRVDPSGKRLYVAVTDTRGSKLVVVDAETSRTARVVPVGSPIRDIGLAGGAAYVLTSDRAVGGAVHVIDLATMRTTDMVTVGGAPTQLVTSPDQTRAYVVDFDRVVVLCTLSLDGVDSLKVDARPSCVTPSVDGSRMYVADYAGGVSVFSVESSIEAMYSQFLVTDPIALSVSHALHAPRTLQPVTV</sequence>
<evidence type="ECO:0000313" key="1">
    <source>
        <dbReference type="EMBL" id="VEG57418.1"/>
    </source>
</evidence>
<dbReference type="KEGG" id="mauu:NCTC10437_04427"/>
<dbReference type="SUPFAM" id="SSF51004">
    <property type="entry name" value="C-terminal (heme d1) domain of cytochrome cd1-nitrite reductase"/>
    <property type="match status" value="1"/>
</dbReference>
<dbReference type="EMBL" id="LR134356">
    <property type="protein sequence ID" value="VEG57418.1"/>
    <property type="molecule type" value="Genomic_DNA"/>
</dbReference>
<name>A0A448IYA0_MYCAU</name>
<dbReference type="OrthoDB" id="4565246at2"/>
<keyword evidence="2" id="KW-1185">Reference proteome</keyword>